<name>A0A5C0B0Y7_9BURK</name>
<dbReference type="InterPro" id="IPR038194">
    <property type="entry name" value="DUF3861_sf"/>
</dbReference>
<dbReference type="EMBL" id="CP043046">
    <property type="protein sequence ID" value="QEI07363.1"/>
    <property type="molecule type" value="Genomic_DNA"/>
</dbReference>
<dbReference type="AlphaFoldDB" id="A0A5C0B0Y7"/>
<evidence type="ECO:0000313" key="2">
    <source>
        <dbReference type="Proteomes" id="UP000325161"/>
    </source>
</evidence>
<organism evidence="1 2">
    <name type="scientific">Pigmentiphaga aceris</name>
    <dbReference type="NCBI Taxonomy" id="1940612"/>
    <lineage>
        <taxon>Bacteria</taxon>
        <taxon>Pseudomonadati</taxon>
        <taxon>Pseudomonadota</taxon>
        <taxon>Betaproteobacteria</taxon>
        <taxon>Burkholderiales</taxon>
        <taxon>Alcaligenaceae</taxon>
        <taxon>Pigmentiphaga</taxon>
    </lineage>
</organism>
<evidence type="ECO:0000313" key="1">
    <source>
        <dbReference type="EMBL" id="QEI07363.1"/>
    </source>
</evidence>
<reference evidence="1 2" key="1">
    <citation type="submission" date="2019-08" db="EMBL/GenBank/DDBJ databases">
        <title>Amphibian skin-associated Pigmentiphaga: genome sequence and occurrence across geography and hosts.</title>
        <authorList>
            <person name="Bletz M.C."/>
            <person name="Bunk B."/>
            <person name="Sproeer C."/>
            <person name="Biwer P."/>
            <person name="Reiter S."/>
            <person name="Rabemananjara F.C.E."/>
            <person name="Schulz S."/>
            <person name="Overmann J."/>
            <person name="Vences M."/>
        </authorList>
    </citation>
    <scope>NUCLEOTIDE SEQUENCE [LARGE SCALE GENOMIC DNA]</scope>
    <source>
        <strain evidence="1 2">Mada1488</strain>
    </source>
</reference>
<dbReference type="Gene3D" id="3.10.20.850">
    <property type="entry name" value="Protein of unknown function DUF3861"/>
    <property type="match status" value="1"/>
</dbReference>
<dbReference type="RefSeq" id="WP_148816410.1">
    <property type="nucleotide sequence ID" value="NZ_CP043046.1"/>
</dbReference>
<keyword evidence="2" id="KW-1185">Reference proteome</keyword>
<protein>
    <recommendedName>
        <fullName evidence="3">DUF3861 domain-containing protein</fullName>
    </recommendedName>
</protein>
<dbReference type="KEGG" id="pacr:FXN63_17075"/>
<sequence length="100" mass="10730">MSEASAFRYTITIAPDLADKTPPLRYTADTAHDLLHAIARLNAAGRYVPADAAALACALHTIENVIQAYPEDEILAPLAGPVTEALRRLEHCTPPHAVFA</sequence>
<dbReference type="Proteomes" id="UP000325161">
    <property type="component" value="Chromosome"/>
</dbReference>
<accession>A0A5C0B0Y7</accession>
<evidence type="ECO:0008006" key="3">
    <source>
        <dbReference type="Google" id="ProtNLM"/>
    </source>
</evidence>
<proteinExistence type="predicted"/>
<gene>
    <name evidence="1" type="ORF">FXN63_17075</name>
</gene>